<evidence type="ECO:0000313" key="1">
    <source>
        <dbReference type="EMBL" id="GDZ84268.1"/>
    </source>
</evidence>
<proteinExistence type="predicted"/>
<dbReference type="EMBL" id="BJJW01000009">
    <property type="protein sequence ID" value="GDZ84268.1"/>
    <property type="molecule type" value="Genomic_DNA"/>
</dbReference>
<dbReference type="AlphaFoldDB" id="A0A5A5U1C4"/>
<dbReference type="GO" id="GO:0016791">
    <property type="term" value="F:phosphatase activity"/>
    <property type="evidence" value="ECO:0007669"/>
    <property type="project" value="TreeGrafter"/>
</dbReference>
<dbReference type="RefSeq" id="WP_149334610.1">
    <property type="nucleotide sequence ID" value="NZ_BJJW01000009.1"/>
</dbReference>
<comment type="caution">
    <text evidence="1">The sequence shown here is derived from an EMBL/GenBank/DDBJ whole genome shotgun (WGS) entry which is preliminary data.</text>
</comment>
<dbReference type="InterPro" id="IPR023214">
    <property type="entry name" value="HAD_sf"/>
</dbReference>
<evidence type="ECO:0000313" key="2">
    <source>
        <dbReference type="Proteomes" id="UP000323274"/>
    </source>
</evidence>
<organism evidence="1 2">
    <name type="scientific">Leuconostoc citreum</name>
    <dbReference type="NCBI Taxonomy" id="33964"/>
    <lineage>
        <taxon>Bacteria</taxon>
        <taxon>Bacillati</taxon>
        <taxon>Bacillota</taxon>
        <taxon>Bacilli</taxon>
        <taxon>Lactobacillales</taxon>
        <taxon>Lactobacillaceae</taxon>
        <taxon>Leuconostoc</taxon>
    </lineage>
</organism>
<dbReference type="GO" id="GO:0000287">
    <property type="term" value="F:magnesium ion binding"/>
    <property type="evidence" value="ECO:0007669"/>
    <property type="project" value="TreeGrafter"/>
</dbReference>
<dbReference type="SFLD" id="SFLDS00003">
    <property type="entry name" value="Haloacid_Dehalogenase"/>
    <property type="match status" value="1"/>
</dbReference>
<dbReference type="InterPro" id="IPR036412">
    <property type="entry name" value="HAD-like_sf"/>
</dbReference>
<gene>
    <name evidence="1" type="ORF">LCIT_15100</name>
</gene>
<sequence>MTNIQLIATDLDGTFLADDKTFDKALFKVVLERLKAKNIGFVIATGVHQERIEMLLADFLHAGLFYVTNNGARVIAPNGEVLYNQAIPWSVLAQIQTLITAFEPKPDQGLVYSTDDTAYIPRSFSHLATDDRLKYFKKVILFDDVSEIVTPIFKVTMNWIDFDESKLYAAAKQALGHQVHVTETGTGAIDIVPAGVNKAVGLKVLADNLGIQLSQVAAFGDGGNDIEMLTQVGYPYIMPNTKLSGDFLPVVADNNHAGVLRTILTILDKSSVS</sequence>
<dbReference type="GO" id="GO:0005829">
    <property type="term" value="C:cytosol"/>
    <property type="evidence" value="ECO:0007669"/>
    <property type="project" value="TreeGrafter"/>
</dbReference>
<name>A0A5A5U1C4_LEUCI</name>
<dbReference type="SUPFAM" id="SSF56784">
    <property type="entry name" value="HAD-like"/>
    <property type="match status" value="1"/>
</dbReference>
<dbReference type="SFLD" id="SFLDG01140">
    <property type="entry name" value="C2.B:_Phosphomannomutase_and_P"/>
    <property type="match status" value="1"/>
</dbReference>
<dbReference type="Gene3D" id="3.30.1240.10">
    <property type="match status" value="1"/>
</dbReference>
<dbReference type="Proteomes" id="UP000323274">
    <property type="component" value="Unassembled WGS sequence"/>
</dbReference>
<dbReference type="Pfam" id="PF08282">
    <property type="entry name" value="Hydrolase_3"/>
    <property type="match status" value="1"/>
</dbReference>
<accession>A0A5A5U1C4</accession>
<dbReference type="Gene3D" id="3.40.50.1000">
    <property type="entry name" value="HAD superfamily/HAD-like"/>
    <property type="match status" value="1"/>
</dbReference>
<protein>
    <submittedName>
        <fullName evidence="1">Sugar phosphatase SupH</fullName>
    </submittedName>
</protein>
<dbReference type="InterPro" id="IPR006379">
    <property type="entry name" value="HAD-SF_hydro_IIB"/>
</dbReference>
<reference evidence="1 2" key="1">
    <citation type="submission" date="2019-04" db="EMBL/GenBank/DDBJ databases">
        <title>A pseudo-fructophilic Leuconostoc citreum strain F192-5 isolated from peel of satsuma mandarin: the first report for isolation and characterization of strain-dependent fructophilic-like characteristics.</title>
        <authorList>
            <person name="Maeno S."/>
            <person name="Tanizawa Y."/>
            <person name="Kajikawa A."/>
            <person name="Kanesaki Y."/>
            <person name="Kubota E."/>
            <person name="Arita M."/>
            <person name="Leon D."/>
            <person name="Endo A."/>
        </authorList>
    </citation>
    <scope>NUCLEOTIDE SEQUENCE [LARGE SCALE GENOMIC DNA]</scope>
    <source>
        <strain evidence="1 2">F192-5</strain>
    </source>
</reference>
<dbReference type="PANTHER" id="PTHR10000">
    <property type="entry name" value="PHOSPHOSERINE PHOSPHATASE"/>
    <property type="match status" value="1"/>
</dbReference>
<dbReference type="PANTHER" id="PTHR10000:SF53">
    <property type="entry name" value="5-AMINO-6-(5-PHOSPHO-D-RIBITYLAMINO)URACIL PHOSPHATASE YBJI-RELATED"/>
    <property type="match status" value="1"/>
</dbReference>
<dbReference type="NCBIfam" id="TIGR01484">
    <property type="entry name" value="HAD-SF-IIB"/>
    <property type="match status" value="1"/>
</dbReference>